<dbReference type="AlphaFoldDB" id="A0A084IPC8"/>
<proteinExistence type="predicted"/>
<keyword evidence="1" id="KW-0732">Signal</keyword>
<gene>
    <name evidence="2" type="ORF">C41B8_05001</name>
</gene>
<dbReference type="PROSITE" id="PS51257">
    <property type="entry name" value="PROKAR_LIPOPROTEIN"/>
    <property type="match status" value="1"/>
</dbReference>
<dbReference type="eggNOG" id="ENOG502Z82H">
    <property type="taxonomic scope" value="Bacteria"/>
</dbReference>
<reference evidence="2 3" key="1">
    <citation type="submission" date="2013-03" db="EMBL/GenBank/DDBJ databases">
        <title>Salinisphaera hydrothermalis C41B8 Genome Sequencing.</title>
        <authorList>
            <person name="Li C."/>
            <person name="Lai Q."/>
            <person name="Shao Z."/>
        </authorList>
    </citation>
    <scope>NUCLEOTIDE SEQUENCE [LARGE SCALE GENOMIC DNA]</scope>
    <source>
        <strain evidence="2 3">C41B8</strain>
    </source>
</reference>
<dbReference type="InterPro" id="IPR011673">
    <property type="entry name" value="DUF1615"/>
</dbReference>
<dbReference type="Proteomes" id="UP000028302">
    <property type="component" value="Unassembled WGS sequence"/>
</dbReference>
<feature type="chain" id="PRO_5001776634" evidence="1">
    <location>
        <begin position="34"/>
        <end position="392"/>
    </location>
</feature>
<evidence type="ECO:0000256" key="1">
    <source>
        <dbReference type="SAM" id="SignalP"/>
    </source>
</evidence>
<accession>A0A084IPC8</accession>
<sequence length="392" mass="43266">MTPRFSGARTCFVARYRLWLAAMLLALGGCAHWQPSTAPTRSPETVQNRVVHLLPTDVHDKQAWADDIQTAFSAQHLAANDSNLCATLAVAGQESSFHADPRVPGLGRIARHELERRARAAHVPQFLLEGALNLKSSTGQTYKQRLAEVHTERQLSELFEDFVGQVPLGRKLLGGFNPVHTGGPMQVDVDFATAHDSDYPYPVDGSIRHEVFSRRGGLYFGILHLLGYPADYPSPLYRFADYNAGWYASRNAAFQRAVSRLTGTRLALDGDLIIYNSDTLSYTERATRQLADRLGLSDADIHAALRLGESPHFADTAVYKRVFALADKQAGKRVPRAILPGITLDSPKITRHLTTAWFAKRVESRWKHCMARARGDALARSGAMGRRPGGGD</sequence>
<keyword evidence="2" id="KW-0449">Lipoprotein</keyword>
<dbReference type="Pfam" id="PF07759">
    <property type="entry name" value="DUF1615"/>
    <property type="match status" value="1"/>
</dbReference>
<protein>
    <submittedName>
        <fullName evidence="2">Outer membrane lipoprotein</fullName>
    </submittedName>
</protein>
<comment type="caution">
    <text evidence="2">The sequence shown here is derived from an EMBL/GenBank/DDBJ whole genome shotgun (WGS) entry which is preliminary data.</text>
</comment>
<feature type="signal peptide" evidence="1">
    <location>
        <begin position="1"/>
        <end position="33"/>
    </location>
</feature>
<evidence type="ECO:0000313" key="2">
    <source>
        <dbReference type="EMBL" id="KEZ78562.1"/>
    </source>
</evidence>
<dbReference type="EMBL" id="APNK01000004">
    <property type="protein sequence ID" value="KEZ78562.1"/>
    <property type="molecule type" value="Genomic_DNA"/>
</dbReference>
<evidence type="ECO:0000313" key="3">
    <source>
        <dbReference type="Proteomes" id="UP000028302"/>
    </source>
</evidence>
<dbReference type="STRING" id="1304275.C41B8_05001"/>
<organism evidence="2 3">
    <name type="scientific">Salinisphaera hydrothermalis (strain C41B8)</name>
    <dbReference type="NCBI Taxonomy" id="1304275"/>
    <lineage>
        <taxon>Bacteria</taxon>
        <taxon>Pseudomonadati</taxon>
        <taxon>Pseudomonadota</taxon>
        <taxon>Gammaproteobacteria</taxon>
        <taxon>Salinisphaerales</taxon>
        <taxon>Salinisphaeraceae</taxon>
        <taxon>Salinisphaera</taxon>
    </lineage>
</organism>
<keyword evidence="3" id="KW-1185">Reference proteome</keyword>
<dbReference type="PATRIC" id="fig|1304275.5.peg.1023"/>
<name>A0A084IPC8_SALHC</name>